<protein>
    <submittedName>
        <fullName evidence="2">Uncharacterized protein</fullName>
    </submittedName>
</protein>
<accession>A0ABW2URA2</accession>
<gene>
    <name evidence="2" type="ORF">ACFQU8_04200</name>
</gene>
<evidence type="ECO:0000313" key="2">
    <source>
        <dbReference type="EMBL" id="MFC7746442.1"/>
    </source>
</evidence>
<feature type="compositionally biased region" description="Acidic residues" evidence="1">
    <location>
        <begin position="102"/>
        <end position="114"/>
    </location>
</feature>
<feature type="region of interest" description="Disordered" evidence="1">
    <location>
        <begin position="90"/>
        <end position="124"/>
    </location>
</feature>
<dbReference type="Proteomes" id="UP001596620">
    <property type="component" value="Unassembled WGS sequence"/>
</dbReference>
<proteinExistence type="predicted"/>
<evidence type="ECO:0000256" key="1">
    <source>
        <dbReference type="SAM" id="MobiDB-lite"/>
    </source>
</evidence>
<organism evidence="2 3">
    <name type="scientific">Lentibacillus kimchii</name>
    <dbReference type="NCBI Taxonomy" id="1542911"/>
    <lineage>
        <taxon>Bacteria</taxon>
        <taxon>Bacillati</taxon>
        <taxon>Bacillota</taxon>
        <taxon>Bacilli</taxon>
        <taxon>Bacillales</taxon>
        <taxon>Bacillaceae</taxon>
        <taxon>Lentibacillus</taxon>
    </lineage>
</organism>
<reference evidence="3" key="1">
    <citation type="journal article" date="2019" name="Int. J. Syst. Evol. Microbiol.">
        <title>The Global Catalogue of Microorganisms (GCM) 10K type strain sequencing project: providing services to taxonomists for standard genome sequencing and annotation.</title>
        <authorList>
            <consortium name="The Broad Institute Genomics Platform"/>
            <consortium name="The Broad Institute Genome Sequencing Center for Infectious Disease"/>
            <person name="Wu L."/>
            <person name="Ma J."/>
        </authorList>
    </citation>
    <scope>NUCLEOTIDE SEQUENCE [LARGE SCALE GENOMIC DNA]</scope>
    <source>
        <strain evidence="3">JCM 30234</strain>
    </source>
</reference>
<feature type="compositionally biased region" description="Polar residues" evidence="1">
    <location>
        <begin position="115"/>
        <end position="124"/>
    </location>
</feature>
<name>A0ABW2URA2_9BACI</name>
<evidence type="ECO:0000313" key="3">
    <source>
        <dbReference type="Proteomes" id="UP001596620"/>
    </source>
</evidence>
<dbReference type="EMBL" id="JBHTGR010000006">
    <property type="protein sequence ID" value="MFC7746442.1"/>
    <property type="molecule type" value="Genomic_DNA"/>
</dbReference>
<keyword evidence="3" id="KW-1185">Reference proteome</keyword>
<dbReference type="RefSeq" id="WP_382357932.1">
    <property type="nucleotide sequence ID" value="NZ_JBHTGR010000006.1"/>
</dbReference>
<sequence length="124" mass="13834">MSAQSSEINWLTRLEAWAEECTTLAASIETRADQSDAEAGSAEWQERFWEVSQLAAEVRERLSAEETADAAADMIALDTKARELDAALRPFIEGEPNHDAAEVPEDNEELEQTTENDQYQDTTV</sequence>
<comment type="caution">
    <text evidence="2">The sequence shown here is derived from an EMBL/GenBank/DDBJ whole genome shotgun (WGS) entry which is preliminary data.</text>
</comment>